<evidence type="ECO:0000256" key="3">
    <source>
        <dbReference type="ARBA" id="ARBA00022448"/>
    </source>
</evidence>
<feature type="domain" description="Costars" evidence="18">
    <location>
        <begin position="310"/>
        <end position="386"/>
    </location>
</feature>
<feature type="compositionally biased region" description="Polar residues" evidence="17">
    <location>
        <begin position="180"/>
        <end position="191"/>
    </location>
</feature>
<comment type="subcellular location">
    <subcellularLocation>
        <location evidence="2">Cytoplasm</location>
        <location evidence="2">Cytoskeleton</location>
    </subcellularLocation>
    <subcellularLocation>
        <location evidence="1">Cytoplasm</location>
        <location evidence="1">Myofibril</location>
        <location evidence="1">Sarcomere</location>
    </subcellularLocation>
</comment>
<sequence>MGLDTSYVALPYLKSLSCLGTLQDGCLPQLSFYQKTKGPLNMATAVQDSRPFTRAVRKIKCVSMVTGLAKSWQSWANQHSVKQETIPTGWVPDSIQENEDKKEGEMKPAVVSRVVKVDGSDDCKIRTSVVTKSVTPKKSDCGNDLVSSIKEKIDSNQLGSEIEKPFLGSESPTRRRYCSSKASSGVRTWNQVGKEEPKMGSRSSSLDTEDSGLGEEAGLSDNSDCKSGQNDGQEEKRKNRQRIKVTTMGDLKNKWQQWSEQHMEGQKLNPFSEEFDYQHAMAVRLQKGDTGYGRPKEGSKTEERARRAEKHIHREMEDMCYIIRDMGVRGKDGKVRVTFGRLFDRYVKISDKVVGILLRCRKHGMVCFEGEMLWQGQDDNVVITLLD</sequence>
<evidence type="ECO:0000256" key="16">
    <source>
        <dbReference type="ARBA" id="ARBA00076363"/>
    </source>
</evidence>
<protein>
    <recommendedName>
        <fullName evidence="15">Actin-binding Rho-activating protein</fullName>
    </recommendedName>
    <alternativeName>
        <fullName evidence="16">Striated muscle activator of Rho-dependent signaling</fullName>
    </alternativeName>
</protein>
<accession>A0A3B3SH03</accession>
<evidence type="ECO:0000313" key="19">
    <source>
        <dbReference type="Ensembl" id="ENSPKIP00000030007.1"/>
    </source>
</evidence>
<keyword evidence="6" id="KW-0653">Protein transport</keyword>
<dbReference type="GO" id="GO:0015031">
    <property type="term" value="P:protein transport"/>
    <property type="evidence" value="ECO:0007669"/>
    <property type="project" value="UniProtKB-KW"/>
</dbReference>
<evidence type="ECO:0000256" key="8">
    <source>
        <dbReference type="ARBA" id="ARBA00023015"/>
    </source>
</evidence>
<name>A0A3B3SH03_9TELE</name>
<feature type="compositionally biased region" description="Polar residues" evidence="17">
    <location>
        <begin position="220"/>
        <end position="231"/>
    </location>
</feature>
<dbReference type="OrthoDB" id="9871914at2759"/>
<evidence type="ECO:0000256" key="1">
    <source>
        <dbReference type="ARBA" id="ARBA00004204"/>
    </source>
</evidence>
<evidence type="ECO:0000313" key="20">
    <source>
        <dbReference type="Proteomes" id="UP000261540"/>
    </source>
</evidence>
<evidence type="ECO:0000256" key="10">
    <source>
        <dbReference type="ARBA" id="ARBA00023163"/>
    </source>
</evidence>
<reference evidence="19" key="2">
    <citation type="submission" date="2025-09" db="UniProtKB">
        <authorList>
            <consortium name="Ensembl"/>
        </authorList>
    </citation>
    <scope>IDENTIFICATION</scope>
</reference>
<evidence type="ECO:0000256" key="7">
    <source>
        <dbReference type="ARBA" id="ARBA00023010"/>
    </source>
</evidence>
<evidence type="ECO:0000256" key="9">
    <source>
        <dbReference type="ARBA" id="ARBA00023159"/>
    </source>
</evidence>
<dbReference type="GO" id="GO:0005856">
    <property type="term" value="C:cytoskeleton"/>
    <property type="evidence" value="ECO:0007669"/>
    <property type="project" value="UniProtKB-SubCell"/>
</dbReference>
<proteinExistence type="predicted"/>
<keyword evidence="10" id="KW-0804">Transcription</keyword>
<evidence type="ECO:0000256" key="14">
    <source>
        <dbReference type="ARBA" id="ARBA00063019"/>
    </source>
</evidence>
<dbReference type="FunFam" id="1.10.10.1540:FF:000001">
    <property type="entry name" value="Actin-binding Rho-activating protein a"/>
    <property type="match status" value="1"/>
</dbReference>
<dbReference type="GO" id="GO:0045944">
    <property type="term" value="P:positive regulation of transcription by RNA polymerase II"/>
    <property type="evidence" value="ECO:0007669"/>
    <property type="project" value="TreeGrafter"/>
</dbReference>
<keyword evidence="5" id="KW-0597">Phosphoprotein</keyword>
<dbReference type="KEGG" id="pki:111843623"/>
<dbReference type="GeneID" id="111843623"/>
<keyword evidence="4" id="KW-0963">Cytoplasm</keyword>
<dbReference type="Pfam" id="PF14705">
    <property type="entry name" value="Costars"/>
    <property type="match status" value="1"/>
</dbReference>
<dbReference type="GO" id="GO:0035025">
    <property type="term" value="P:positive regulation of Rho protein signal transduction"/>
    <property type="evidence" value="ECO:0007669"/>
    <property type="project" value="InterPro"/>
</dbReference>
<evidence type="ECO:0000256" key="5">
    <source>
        <dbReference type="ARBA" id="ARBA00022553"/>
    </source>
</evidence>
<dbReference type="InterPro" id="IPR026111">
    <property type="entry name" value="Abra"/>
</dbReference>
<dbReference type="InterPro" id="IPR027817">
    <property type="entry name" value="Costars_dom"/>
</dbReference>
<dbReference type="GO" id="GO:0030017">
    <property type="term" value="C:sarcomere"/>
    <property type="evidence" value="ECO:0007669"/>
    <property type="project" value="UniProtKB-SubCell"/>
</dbReference>
<dbReference type="Proteomes" id="UP000261540">
    <property type="component" value="Unplaced"/>
</dbReference>
<keyword evidence="12" id="KW-0206">Cytoskeleton</keyword>
<dbReference type="RefSeq" id="XP_023667106.1">
    <property type="nucleotide sequence ID" value="XM_023811338.2"/>
</dbReference>
<keyword evidence="11" id="KW-0009">Actin-binding</keyword>
<evidence type="ECO:0000256" key="12">
    <source>
        <dbReference type="ARBA" id="ARBA00023212"/>
    </source>
</evidence>
<keyword evidence="9" id="KW-0010">Activator</keyword>
<evidence type="ECO:0000256" key="4">
    <source>
        <dbReference type="ARBA" id="ARBA00022490"/>
    </source>
</evidence>
<keyword evidence="3" id="KW-0813">Transport</keyword>
<dbReference type="PANTHER" id="PTHR22739">
    <property type="entry name" value="STRIATED MUSCLE ACTIVATOR OF RHO-DEPENDENT SIGNALING-RELATED"/>
    <property type="match status" value="1"/>
</dbReference>
<dbReference type="GO" id="GO:0003779">
    <property type="term" value="F:actin binding"/>
    <property type="evidence" value="ECO:0007669"/>
    <property type="project" value="UniProtKB-KW"/>
</dbReference>
<comment type="function">
    <text evidence="13">Acts as an activator of serum response factor (SRF)-dependent transcription possibly by inducing nuclear translocation of MKL1 or MKL2 and through a mechanism requiring Rho-actin signaling.</text>
</comment>
<evidence type="ECO:0000256" key="17">
    <source>
        <dbReference type="SAM" id="MobiDB-lite"/>
    </source>
</evidence>
<dbReference type="SMART" id="SM01283">
    <property type="entry name" value="Costars"/>
    <property type="match status" value="1"/>
</dbReference>
<evidence type="ECO:0000256" key="15">
    <source>
        <dbReference type="ARBA" id="ARBA00073502"/>
    </source>
</evidence>
<keyword evidence="7" id="KW-0811">Translocation</keyword>
<comment type="subunit">
    <text evidence="14">Binds F-actin and ABLIM1, ABLIM2 and ABLIM3. Interaction with ABLIM2 and ABLIM3 enhances activity.</text>
</comment>
<dbReference type="GeneTree" id="ENSGT00940000166055"/>
<dbReference type="Ensembl" id="ENSPKIT00000010813.1">
    <property type="protein sequence ID" value="ENSPKIP00000030007.1"/>
    <property type="gene ID" value="ENSPKIG00000011038.1"/>
</dbReference>
<dbReference type="CTD" id="324520"/>
<organism evidence="19 20">
    <name type="scientific">Paramormyrops kingsleyae</name>
    <dbReference type="NCBI Taxonomy" id="1676925"/>
    <lineage>
        <taxon>Eukaryota</taxon>
        <taxon>Metazoa</taxon>
        <taxon>Chordata</taxon>
        <taxon>Craniata</taxon>
        <taxon>Vertebrata</taxon>
        <taxon>Euteleostomi</taxon>
        <taxon>Actinopterygii</taxon>
        <taxon>Neopterygii</taxon>
        <taxon>Teleostei</taxon>
        <taxon>Osteoglossocephala</taxon>
        <taxon>Osteoglossomorpha</taxon>
        <taxon>Osteoglossiformes</taxon>
        <taxon>Mormyridae</taxon>
        <taxon>Paramormyrops</taxon>
    </lineage>
</organism>
<dbReference type="Gene3D" id="1.10.10.1540">
    <property type="entry name" value="Costar domain"/>
    <property type="match status" value="1"/>
</dbReference>
<evidence type="ECO:0000259" key="18">
    <source>
        <dbReference type="SMART" id="SM01283"/>
    </source>
</evidence>
<dbReference type="PANTHER" id="PTHR22739:SF21">
    <property type="entry name" value="ACTIN-BINDING RHO-ACTIVATING PROTEIN"/>
    <property type="match status" value="1"/>
</dbReference>
<dbReference type="InterPro" id="IPR038095">
    <property type="entry name" value="Costars_sf"/>
</dbReference>
<evidence type="ECO:0000256" key="6">
    <source>
        <dbReference type="ARBA" id="ARBA00022927"/>
    </source>
</evidence>
<evidence type="ECO:0000256" key="2">
    <source>
        <dbReference type="ARBA" id="ARBA00004245"/>
    </source>
</evidence>
<evidence type="ECO:0000256" key="13">
    <source>
        <dbReference type="ARBA" id="ARBA00059783"/>
    </source>
</evidence>
<evidence type="ECO:0000256" key="11">
    <source>
        <dbReference type="ARBA" id="ARBA00023203"/>
    </source>
</evidence>
<keyword evidence="20" id="KW-1185">Reference proteome</keyword>
<reference evidence="19" key="1">
    <citation type="submission" date="2025-08" db="UniProtKB">
        <authorList>
            <consortium name="Ensembl"/>
        </authorList>
    </citation>
    <scope>IDENTIFICATION</scope>
</reference>
<keyword evidence="8" id="KW-0805">Transcription regulation</keyword>
<feature type="region of interest" description="Disordered" evidence="17">
    <location>
        <begin position="163"/>
        <end position="246"/>
    </location>
</feature>
<dbReference type="AlphaFoldDB" id="A0A3B3SH03"/>